<proteinExistence type="predicted"/>
<dbReference type="AlphaFoldDB" id="A0A183BUC2"/>
<reference evidence="1" key="2">
    <citation type="submission" date="2014-05" db="EMBL/GenBank/DDBJ databases">
        <title>The genome and life-stage specific transcriptomes of Globodera pallida elucidate key aspects of plant parasitism by a cyst nematode.</title>
        <authorList>
            <person name="Cotton J.A."/>
            <person name="Lilley C.J."/>
            <person name="Jones L.M."/>
            <person name="Kikuchi T."/>
            <person name="Reid A.J."/>
            <person name="Thorpe P."/>
            <person name="Tsai I.J."/>
            <person name="Beasley H."/>
            <person name="Blok V."/>
            <person name="Cock P.J.A."/>
            <person name="Van den Akker S.E."/>
            <person name="Holroyd N."/>
            <person name="Hunt M."/>
            <person name="Mantelin S."/>
            <person name="Naghra H."/>
            <person name="Pain A."/>
            <person name="Palomares-Rius J.E."/>
            <person name="Zarowiecki M."/>
            <person name="Berriman M."/>
            <person name="Jones J.T."/>
            <person name="Urwin P.E."/>
        </authorList>
    </citation>
    <scope>NUCLEOTIDE SEQUENCE [LARGE SCALE GENOMIC DNA]</scope>
    <source>
        <strain evidence="1">Lindley</strain>
    </source>
</reference>
<evidence type="ECO:0000313" key="2">
    <source>
        <dbReference type="WBParaSite" id="GPLIN_000420800"/>
    </source>
</evidence>
<accession>A0A183BUC2</accession>
<organism evidence="1 2">
    <name type="scientific">Globodera pallida</name>
    <name type="common">Potato cyst nematode worm</name>
    <name type="synonym">Heterodera pallida</name>
    <dbReference type="NCBI Taxonomy" id="36090"/>
    <lineage>
        <taxon>Eukaryota</taxon>
        <taxon>Metazoa</taxon>
        <taxon>Ecdysozoa</taxon>
        <taxon>Nematoda</taxon>
        <taxon>Chromadorea</taxon>
        <taxon>Rhabditida</taxon>
        <taxon>Tylenchina</taxon>
        <taxon>Tylenchomorpha</taxon>
        <taxon>Tylenchoidea</taxon>
        <taxon>Heteroderidae</taxon>
        <taxon>Heteroderinae</taxon>
        <taxon>Globodera</taxon>
    </lineage>
</organism>
<keyword evidence="1" id="KW-1185">Reference proteome</keyword>
<name>A0A183BUC2_GLOPA</name>
<dbReference type="Proteomes" id="UP000050741">
    <property type="component" value="Unassembled WGS sequence"/>
</dbReference>
<dbReference type="WBParaSite" id="GPLIN_000420800">
    <property type="protein sequence ID" value="GPLIN_000420800"/>
    <property type="gene ID" value="GPLIN_000420800"/>
</dbReference>
<protein>
    <submittedName>
        <fullName evidence="2">Transposase</fullName>
    </submittedName>
</protein>
<sequence length="66" mass="7711">MTQQVSLDVELYEKYLSKNKQTKYISPLFPEISQQIHFYTDSNNEITKIVTKFILLSINGRMGLLV</sequence>
<reference evidence="1" key="1">
    <citation type="submission" date="2013-12" db="EMBL/GenBank/DDBJ databases">
        <authorList>
            <person name="Aslett M."/>
        </authorList>
    </citation>
    <scope>NUCLEOTIDE SEQUENCE [LARGE SCALE GENOMIC DNA]</scope>
    <source>
        <strain evidence="1">Lindley</strain>
    </source>
</reference>
<evidence type="ECO:0000313" key="1">
    <source>
        <dbReference type="Proteomes" id="UP000050741"/>
    </source>
</evidence>
<reference evidence="2" key="3">
    <citation type="submission" date="2016-06" db="UniProtKB">
        <authorList>
            <consortium name="WormBaseParasite"/>
        </authorList>
    </citation>
    <scope>IDENTIFICATION</scope>
</reference>